<dbReference type="GO" id="GO:0001786">
    <property type="term" value="F:phosphatidylserine binding"/>
    <property type="evidence" value="ECO:0007669"/>
    <property type="project" value="TreeGrafter"/>
</dbReference>
<dbReference type="GO" id="GO:0030276">
    <property type="term" value="F:clathrin binding"/>
    <property type="evidence" value="ECO:0007669"/>
    <property type="project" value="TreeGrafter"/>
</dbReference>
<dbReference type="SUPFAM" id="SSF49562">
    <property type="entry name" value="C2 domain (Calcium/lipid-binding domain, CaLB)"/>
    <property type="match status" value="2"/>
</dbReference>
<dbReference type="Proteomes" id="UP000070412">
    <property type="component" value="Unassembled WGS sequence"/>
</dbReference>
<dbReference type="GO" id="GO:0070382">
    <property type="term" value="C:exocytic vesicle"/>
    <property type="evidence" value="ECO:0007669"/>
    <property type="project" value="TreeGrafter"/>
</dbReference>
<feature type="domain" description="C2" evidence="4">
    <location>
        <begin position="388"/>
        <end position="513"/>
    </location>
</feature>
<proteinExistence type="predicted"/>
<dbReference type="InterPro" id="IPR000008">
    <property type="entry name" value="C2_dom"/>
</dbReference>
<evidence type="ECO:0000256" key="3">
    <source>
        <dbReference type="SAM" id="Phobius"/>
    </source>
</evidence>
<keyword evidence="3" id="KW-1133">Transmembrane helix</keyword>
<dbReference type="Gene3D" id="2.60.40.150">
    <property type="entry name" value="C2 domain"/>
    <property type="match status" value="2"/>
</dbReference>
<organism evidence="5">
    <name type="scientific">Sarcoptes scabiei</name>
    <name type="common">Itch mite</name>
    <name type="synonym">Acarus scabiei</name>
    <dbReference type="NCBI Taxonomy" id="52283"/>
    <lineage>
        <taxon>Eukaryota</taxon>
        <taxon>Metazoa</taxon>
        <taxon>Ecdysozoa</taxon>
        <taxon>Arthropoda</taxon>
        <taxon>Chelicerata</taxon>
        <taxon>Arachnida</taxon>
        <taxon>Acari</taxon>
        <taxon>Acariformes</taxon>
        <taxon>Sarcoptiformes</taxon>
        <taxon>Astigmata</taxon>
        <taxon>Psoroptidia</taxon>
        <taxon>Sarcoptoidea</taxon>
        <taxon>Sarcoptidae</taxon>
        <taxon>Sarcoptinae</taxon>
        <taxon>Sarcoptes</taxon>
    </lineage>
</organism>
<dbReference type="InterPro" id="IPR035892">
    <property type="entry name" value="C2_domain_sf"/>
</dbReference>
<feature type="transmembrane region" description="Helical" evidence="3">
    <location>
        <begin position="67"/>
        <end position="92"/>
    </location>
</feature>
<dbReference type="EMBL" id="WVUK01000050">
    <property type="protein sequence ID" value="KAF7495148.1"/>
    <property type="molecule type" value="Genomic_DNA"/>
</dbReference>
<reference evidence="6" key="3">
    <citation type="submission" date="2022-06" db="UniProtKB">
        <authorList>
            <consortium name="EnsemblMetazoa"/>
        </authorList>
    </citation>
    <scope>IDENTIFICATION</scope>
</reference>
<evidence type="ECO:0000256" key="2">
    <source>
        <dbReference type="SAM" id="MobiDB-lite"/>
    </source>
</evidence>
<evidence type="ECO:0000256" key="1">
    <source>
        <dbReference type="ARBA" id="ARBA00022737"/>
    </source>
</evidence>
<dbReference type="PROSITE" id="PS50004">
    <property type="entry name" value="C2"/>
    <property type="match status" value="2"/>
</dbReference>
<dbReference type="GO" id="GO:0000149">
    <property type="term" value="F:SNARE binding"/>
    <property type="evidence" value="ECO:0007669"/>
    <property type="project" value="TreeGrafter"/>
</dbReference>
<dbReference type="GO" id="GO:0005886">
    <property type="term" value="C:plasma membrane"/>
    <property type="evidence" value="ECO:0007669"/>
    <property type="project" value="TreeGrafter"/>
</dbReference>
<keyword evidence="1" id="KW-0677">Repeat</keyword>
<accession>A0A834VIL3</accession>
<dbReference type="InterPro" id="IPR001565">
    <property type="entry name" value="Synaptotagmin"/>
</dbReference>
<dbReference type="GO" id="GO:0006906">
    <property type="term" value="P:vesicle fusion"/>
    <property type="evidence" value="ECO:0007669"/>
    <property type="project" value="TreeGrafter"/>
</dbReference>
<dbReference type="OrthoDB" id="67700at2759"/>
<keyword evidence="3" id="KW-0472">Membrane</keyword>
<dbReference type="EnsemblMetazoa" id="SSS_3634s_mrna">
    <property type="protein sequence ID" value="KAF7495148.1"/>
    <property type="gene ID" value="SSS_3634"/>
</dbReference>
<evidence type="ECO:0000313" key="6">
    <source>
        <dbReference type="EnsemblMetazoa" id="KAF7495148.1"/>
    </source>
</evidence>
<evidence type="ECO:0000313" key="5">
    <source>
        <dbReference type="EMBL" id="KAF7495148.1"/>
    </source>
</evidence>
<sequence length="614" mass="71272">MMIVNHRNSFLKTDPHHLESLRSLRSDPVQSDFRWKKSIDTSIVNSLLNSDRSGLGLTLNDLNNSNWAFIGSVSLVSGFILVLIVLVSIYYYRKRTQYDQFYRPSLSGLEKDQQKILLFKKDFDKPYDWMKKKTTAVKSPSSSQINPFNKKTPSPTSETNSSGFSPNDESNKIKQSLELEASGETIDDGIGSHPETLSTINENKTIVAEGKVSKSTSQSLSKQRELSLIKSIDGKTVSLKQTLENRDPSKHLGQLHFKLKYSYEKRALCLIIIRCTDLVAKDSNLSLDPYVKMQLLPDKNHKAKTRVLRKTNNPIYNEEFTFFGIAPNMLEKLIVHFSILNFDRFSRDDLIGEIVCHLNQFEFDSLEKQISLCKEIKPIGSYKIKDQELGELLVSLCYQPIANRLTVVILKARNLPKMDLTGLCDPYVKIYLFQRGERISKKRTHIKKRTLCPVFNESFIFDLPTEEGLEDVRIQFWIYDHDRVTRNELIGKIEIGSKTEQSIAEKHWNEVIKRHEDRLQNGTKFFEKNKKKKKKNKSNKMKKISSIENFIFKSGPKNLSTIIITNKSKQKKNKRKFIFSFKKKKKPKKNQKKKTNFILLLKTIEFRYIDFFFC</sequence>
<dbReference type="AlphaFoldDB" id="A0A834VIL3"/>
<keyword evidence="7" id="KW-1185">Reference proteome</keyword>
<feature type="domain" description="C2" evidence="4">
    <location>
        <begin position="251"/>
        <end position="374"/>
    </location>
</feature>
<gene>
    <name evidence="5" type="ORF">SSS_3634</name>
</gene>
<dbReference type="SMART" id="SM00239">
    <property type="entry name" value="C2"/>
    <property type="match status" value="2"/>
</dbReference>
<name>A0A834VIL3_SARSC</name>
<evidence type="ECO:0000259" key="4">
    <source>
        <dbReference type="PROSITE" id="PS50004"/>
    </source>
</evidence>
<evidence type="ECO:0000313" key="7">
    <source>
        <dbReference type="Proteomes" id="UP000070412"/>
    </source>
</evidence>
<dbReference type="PRINTS" id="PR00399">
    <property type="entry name" value="SYNAPTOTAGMN"/>
</dbReference>
<dbReference type="PANTHER" id="PTHR10024">
    <property type="entry name" value="SYNAPTOTAGMIN"/>
    <property type="match status" value="1"/>
</dbReference>
<dbReference type="GO" id="GO:0048791">
    <property type="term" value="P:calcium ion-regulated exocytosis of neurotransmitter"/>
    <property type="evidence" value="ECO:0007669"/>
    <property type="project" value="TreeGrafter"/>
</dbReference>
<protein>
    <submittedName>
        <fullName evidence="5">Synaptotagmin-4</fullName>
    </submittedName>
</protein>
<feature type="compositionally biased region" description="Polar residues" evidence="2">
    <location>
        <begin position="136"/>
        <end position="168"/>
    </location>
</feature>
<dbReference type="PANTHER" id="PTHR10024:SF369">
    <property type="entry name" value="FI18813P1"/>
    <property type="match status" value="1"/>
</dbReference>
<dbReference type="GO" id="GO:0005509">
    <property type="term" value="F:calcium ion binding"/>
    <property type="evidence" value="ECO:0007669"/>
    <property type="project" value="TreeGrafter"/>
</dbReference>
<reference evidence="7" key="1">
    <citation type="journal article" date="2020" name="PLoS Negl. Trop. Dis.">
        <title>High-quality nuclear genome for Sarcoptes scabiei-A critical resource for a neglected parasite.</title>
        <authorList>
            <person name="Korhonen P.K."/>
            <person name="Gasser R.B."/>
            <person name="Ma G."/>
            <person name="Wang T."/>
            <person name="Stroehlein A.J."/>
            <person name="Young N.D."/>
            <person name="Ang C.S."/>
            <person name="Fernando D.D."/>
            <person name="Lu H.C."/>
            <person name="Taylor S."/>
            <person name="Reynolds S.L."/>
            <person name="Mofiz E."/>
            <person name="Najaraj S.H."/>
            <person name="Gowda H."/>
            <person name="Madugundu A."/>
            <person name="Renuse S."/>
            <person name="Holt D."/>
            <person name="Pandey A."/>
            <person name="Papenfuss A.T."/>
            <person name="Fischer K."/>
        </authorList>
    </citation>
    <scope>NUCLEOTIDE SEQUENCE [LARGE SCALE GENOMIC DNA]</scope>
</reference>
<dbReference type="GO" id="GO:0005544">
    <property type="term" value="F:calcium-dependent phospholipid binding"/>
    <property type="evidence" value="ECO:0007669"/>
    <property type="project" value="TreeGrafter"/>
</dbReference>
<feature type="region of interest" description="Disordered" evidence="2">
    <location>
        <begin position="135"/>
        <end position="171"/>
    </location>
</feature>
<keyword evidence="3" id="KW-0812">Transmembrane</keyword>
<dbReference type="PRINTS" id="PR00360">
    <property type="entry name" value="C2DOMAIN"/>
</dbReference>
<dbReference type="Pfam" id="PF00168">
    <property type="entry name" value="C2"/>
    <property type="match status" value="2"/>
</dbReference>
<dbReference type="GO" id="GO:0098793">
    <property type="term" value="C:presynapse"/>
    <property type="evidence" value="ECO:0007669"/>
    <property type="project" value="GOC"/>
</dbReference>
<dbReference type="GO" id="GO:0030424">
    <property type="term" value="C:axon"/>
    <property type="evidence" value="ECO:0007669"/>
    <property type="project" value="TreeGrafter"/>
</dbReference>
<reference evidence="5" key="2">
    <citation type="submission" date="2020-01" db="EMBL/GenBank/DDBJ databases">
        <authorList>
            <person name="Korhonen P.K.K."/>
            <person name="Guangxu M.G."/>
            <person name="Wang T.W."/>
            <person name="Stroehlein A.J.S."/>
            <person name="Young N.D."/>
            <person name="Ang C.-S.A."/>
            <person name="Fernando D.W.F."/>
            <person name="Lu H.L."/>
            <person name="Taylor S.T."/>
            <person name="Ehtesham M.E.M."/>
            <person name="Najaraj S.H.N."/>
            <person name="Harsha G.H.G."/>
            <person name="Madugundu A.M."/>
            <person name="Renuse S.R."/>
            <person name="Holt D.H."/>
            <person name="Pandey A.P."/>
            <person name="Papenfuss A.P."/>
            <person name="Gasser R.B.G."/>
            <person name="Fischer K.F."/>
        </authorList>
    </citation>
    <scope>NUCLEOTIDE SEQUENCE</scope>
    <source>
        <strain evidence="5">SSS_KF_BRIS2020</strain>
    </source>
</reference>